<evidence type="ECO:0000313" key="9">
    <source>
        <dbReference type="Proteomes" id="UP000239560"/>
    </source>
</evidence>
<keyword evidence="4" id="KW-0067">ATP-binding</keyword>
<dbReference type="GO" id="GO:0006281">
    <property type="term" value="P:DNA repair"/>
    <property type="evidence" value="ECO:0007669"/>
    <property type="project" value="TreeGrafter"/>
</dbReference>
<dbReference type="SMART" id="SM00487">
    <property type="entry name" value="DEXDc"/>
    <property type="match status" value="1"/>
</dbReference>
<feature type="region of interest" description="Disordered" evidence="5">
    <location>
        <begin position="1320"/>
        <end position="1341"/>
    </location>
</feature>
<dbReference type="Gene3D" id="3.40.50.300">
    <property type="entry name" value="P-loop containing nucleotide triphosphate hydrolases"/>
    <property type="match status" value="1"/>
</dbReference>
<feature type="compositionally biased region" description="Low complexity" evidence="5">
    <location>
        <begin position="744"/>
        <end position="754"/>
    </location>
</feature>
<evidence type="ECO:0000256" key="5">
    <source>
        <dbReference type="SAM" id="MobiDB-lite"/>
    </source>
</evidence>
<dbReference type="CDD" id="cd18008">
    <property type="entry name" value="DEXDc_SHPRH-like"/>
    <property type="match status" value="1"/>
</dbReference>
<dbReference type="GO" id="GO:0005634">
    <property type="term" value="C:nucleus"/>
    <property type="evidence" value="ECO:0007669"/>
    <property type="project" value="TreeGrafter"/>
</dbReference>
<dbReference type="InterPro" id="IPR049730">
    <property type="entry name" value="SNF2/RAD54-like_C"/>
</dbReference>
<dbReference type="GO" id="GO:0005524">
    <property type="term" value="F:ATP binding"/>
    <property type="evidence" value="ECO:0007669"/>
    <property type="project" value="UniProtKB-KW"/>
</dbReference>
<feature type="region of interest" description="Disordered" evidence="5">
    <location>
        <begin position="939"/>
        <end position="966"/>
    </location>
</feature>
<feature type="region of interest" description="Disordered" evidence="5">
    <location>
        <begin position="243"/>
        <end position="269"/>
    </location>
</feature>
<feature type="compositionally biased region" description="Low complexity" evidence="5">
    <location>
        <begin position="848"/>
        <end position="860"/>
    </location>
</feature>
<dbReference type="Gene3D" id="3.30.40.10">
    <property type="entry name" value="Zinc/RING finger domain, C3HC4 (zinc finger)"/>
    <property type="match status" value="1"/>
</dbReference>
<feature type="region of interest" description="Disordered" evidence="5">
    <location>
        <begin position="903"/>
        <end position="923"/>
    </location>
</feature>
<dbReference type="PANTHER" id="PTHR45626:SF52">
    <property type="entry name" value="SINGLE-STRANDED DNA-DEPENDENT ATPASE (EUROFUNG)"/>
    <property type="match status" value="1"/>
</dbReference>
<dbReference type="InterPro" id="IPR001650">
    <property type="entry name" value="Helicase_C-like"/>
</dbReference>
<dbReference type="OrthoDB" id="448448at2759"/>
<evidence type="ECO:0000256" key="3">
    <source>
        <dbReference type="ARBA" id="ARBA00022801"/>
    </source>
</evidence>
<evidence type="ECO:0000259" key="7">
    <source>
        <dbReference type="PROSITE" id="PS51194"/>
    </source>
</evidence>
<evidence type="ECO:0000259" key="6">
    <source>
        <dbReference type="PROSITE" id="PS51192"/>
    </source>
</evidence>
<evidence type="ECO:0000256" key="1">
    <source>
        <dbReference type="ARBA" id="ARBA00007025"/>
    </source>
</evidence>
<keyword evidence="2" id="KW-0547">Nucleotide-binding</keyword>
<feature type="region of interest" description="Disordered" evidence="5">
    <location>
        <begin position="837"/>
        <end position="860"/>
    </location>
</feature>
<proteinExistence type="inferred from homology"/>
<feature type="region of interest" description="Disordered" evidence="5">
    <location>
        <begin position="161"/>
        <end position="216"/>
    </location>
</feature>
<dbReference type="Proteomes" id="UP000239560">
    <property type="component" value="Unassembled WGS sequence"/>
</dbReference>
<feature type="domain" description="Helicase ATP-binding" evidence="6">
    <location>
        <begin position="878"/>
        <end position="1034"/>
    </location>
</feature>
<feature type="compositionally biased region" description="Basic residues" evidence="5">
    <location>
        <begin position="1223"/>
        <end position="1232"/>
    </location>
</feature>
<dbReference type="SMART" id="SM00490">
    <property type="entry name" value="HELICc"/>
    <property type="match status" value="1"/>
</dbReference>
<dbReference type="InterPro" id="IPR038718">
    <property type="entry name" value="SNF2-like_sf"/>
</dbReference>
<dbReference type="Pfam" id="PF00176">
    <property type="entry name" value="SNF2-rel_dom"/>
    <property type="match status" value="1"/>
</dbReference>
<feature type="region of interest" description="Disordered" evidence="5">
    <location>
        <begin position="69"/>
        <end position="125"/>
    </location>
</feature>
<feature type="compositionally biased region" description="Polar residues" evidence="5">
    <location>
        <begin position="78"/>
        <end position="96"/>
    </location>
</feature>
<dbReference type="Gene3D" id="3.40.50.10810">
    <property type="entry name" value="Tandem AAA-ATPase domain"/>
    <property type="match status" value="2"/>
</dbReference>
<evidence type="ECO:0000256" key="2">
    <source>
        <dbReference type="ARBA" id="ARBA00022741"/>
    </source>
</evidence>
<evidence type="ECO:0000313" key="8">
    <source>
        <dbReference type="EMBL" id="PRQ75293.1"/>
    </source>
</evidence>
<feature type="compositionally biased region" description="Basic residues" evidence="5">
    <location>
        <begin position="755"/>
        <end position="767"/>
    </location>
</feature>
<dbReference type="InterPro" id="IPR050628">
    <property type="entry name" value="SNF2_RAD54_helicase_TF"/>
</dbReference>
<dbReference type="PROSITE" id="PS51194">
    <property type="entry name" value="HELICASE_CTER"/>
    <property type="match status" value="1"/>
</dbReference>
<comment type="caution">
    <text evidence="8">The sequence shown here is derived from an EMBL/GenBank/DDBJ whole genome shotgun (WGS) entry which is preliminary data.</text>
</comment>
<feature type="region of interest" description="Disordered" evidence="5">
    <location>
        <begin position="744"/>
        <end position="770"/>
    </location>
</feature>
<feature type="region of interest" description="Disordered" evidence="5">
    <location>
        <begin position="290"/>
        <end position="320"/>
    </location>
</feature>
<dbReference type="InterPro" id="IPR027417">
    <property type="entry name" value="P-loop_NTPase"/>
</dbReference>
<dbReference type="GO" id="GO:0016787">
    <property type="term" value="F:hydrolase activity"/>
    <property type="evidence" value="ECO:0007669"/>
    <property type="project" value="UniProtKB-KW"/>
</dbReference>
<dbReference type="SUPFAM" id="SSF52540">
    <property type="entry name" value="P-loop containing nucleoside triphosphate hydrolases"/>
    <property type="match status" value="2"/>
</dbReference>
<feature type="region of interest" description="Disordered" evidence="5">
    <location>
        <begin position="1212"/>
        <end position="1255"/>
    </location>
</feature>
<dbReference type="InterPro" id="IPR013083">
    <property type="entry name" value="Znf_RING/FYVE/PHD"/>
</dbReference>
<evidence type="ECO:0000256" key="4">
    <source>
        <dbReference type="ARBA" id="ARBA00022840"/>
    </source>
</evidence>
<dbReference type="PANTHER" id="PTHR45626">
    <property type="entry name" value="TRANSCRIPTION TERMINATION FACTOR 2-RELATED"/>
    <property type="match status" value="1"/>
</dbReference>
<dbReference type="InterPro" id="IPR000330">
    <property type="entry name" value="SNF2_N"/>
</dbReference>
<reference evidence="8 9" key="1">
    <citation type="journal article" date="2018" name="Elife">
        <title>Functional genomics of lipid metabolism in the oleaginous yeast Rhodosporidium toruloides.</title>
        <authorList>
            <person name="Coradetti S.T."/>
            <person name="Pinel D."/>
            <person name="Geiselman G."/>
            <person name="Ito M."/>
            <person name="Mondo S."/>
            <person name="Reilly M.C."/>
            <person name="Cheng Y.F."/>
            <person name="Bauer S."/>
            <person name="Grigoriev I."/>
            <person name="Gladden J.M."/>
            <person name="Simmons B.A."/>
            <person name="Brem R."/>
            <person name="Arkin A.P."/>
            <person name="Skerker J.M."/>
        </authorList>
    </citation>
    <scope>NUCLEOTIDE SEQUENCE [LARGE SCALE GENOMIC DNA]</scope>
    <source>
        <strain evidence="8 9">NBRC 0880</strain>
    </source>
</reference>
<feature type="compositionally biased region" description="Polar residues" evidence="5">
    <location>
        <begin position="290"/>
        <end position="299"/>
    </location>
</feature>
<keyword evidence="3" id="KW-0378">Hydrolase</keyword>
<dbReference type="Pfam" id="PF00271">
    <property type="entry name" value="Helicase_C"/>
    <property type="match status" value="1"/>
</dbReference>
<feature type="compositionally biased region" description="Low complexity" evidence="5">
    <location>
        <begin position="196"/>
        <end position="215"/>
    </location>
</feature>
<dbReference type="GO" id="GO:0008094">
    <property type="term" value="F:ATP-dependent activity, acting on DNA"/>
    <property type="evidence" value="ECO:0007669"/>
    <property type="project" value="TreeGrafter"/>
</dbReference>
<protein>
    <submittedName>
        <fullName evidence="8">SNF2 family DNA-dependent ATPase</fullName>
    </submittedName>
</protein>
<dbReference type="CDD" id="cd18793">
    <property type="entry name" value="SF2_C_SNF"/>
    <property type="match status" value="1"/>
</dbReference>
<comment type="similarity">
    <text evidence="1">Belongs to the SNF2/RAD54 helicase family.</text>
</comment>
<dbReference type="EMBL" id="LCTV02000005">
    <property type="protein sequence ID" value="PRQ75293.1"/>
    <property type="molecule type" value="Genomic_DNA"/>
</dbReference>
<gene>
    <name evidence="8" type="ORF">AAT19DRAFT_14315</name>
</gene>
<sequence>MLYISSHCALHEQPKAASEEGKRRESFVSVGDDAAEEGEVDLRHLRLACKGCSECTGCTMDFANGFEEDDNPVLAPRPSTSTAAPTRKTTASSTAPARQADTLDLTGDSPPPEQRQRSAVTQSEAARRALDAYLDEKPTGAGMASGAAGGFGSYAAGSQGGFGGTSQAAGRSQAGPSRVSPYGTQGGSSNGFARYAGQGTPTTSQQTLSPSAAFGSSGGFVQQPRVVPSTSLGRIPVISSASSSRVPSAYLPSQSPQRSRPSASAAAALSGGSGFSSAKLLHQTQVALDQAAQSAQNGHAQHYEAQVSSGSSPAKGKAREDVLDLTADDQPSDDDDLVIDETPVCIGEVTTYGLVLTPVDEIIPPPPPPAARPDGRAWTIDELDTLNEQYRRAKERYAVPLPVHIFRDDRTYNGGAWREMLRLITPVKHEVFGFVDYKAADVLGPLLGDGYHGTGVTKGGNGKVFCEAFVDRRGETNPCLLKLRLLLFARPFDVEKVAETLENAHPPLWLQHPITYIAAQHNNARYVNPHNPAPGVGGRGADAERRRQALVSGMYGGSGLNATKVAKAVDVQKQQVEEVFLNLKSGTDLDEVTPPPIVSTPLYPHQKQALSFLLDREKLIDVPPQDRPGQEPTVVSLWKRISDPYGRPTGWQNLVTDLHIAGARPPPQARGAILADDMGLGKTIVVISLVSSTLADAREWAKQPLEKDKLDPRFDETVKKSDMQGKAVAVGEFRSQLWGIAQEAAAEPAPTTKAATKKKQAKERREKKKEEAVQSRFEKLVCRSRATLIVCPLSTVQNWESQFEEHTAMVEVDAAGGKTLTVEDDTKPIKALKRKMRIADESDEDGTASDSSMKSAPSAKAPKSPLRIYIYHGPGRCDDPIKLADHDVVITTFATLATEYSKQVRAEEEREDEEEAAAKRAAEEEDGIVEVYGFGPNGEILTRPPGAPVAEEETKPKKAKRKRKRVEGSGVSALQAVQWYRVVLDEAHIIKEHKTIQARAACELSTSRRICLTGTPLQNSLNDIFSLIRFIRLEPFTDRHVWNQYIGVLAQKGDDLASERLKVIMRYLALRRTKDTKDSEGKPILSLPPVDHKQVLLNFTEAERAFYASHHSRYKHDFEQLQETDSVMKNFCSILTELLKLRQICVHPALLQDSEDRAASAGEGSSLAATIEKHGISKVRAIQLLALMRDAGGGDCSECGSTMPSFARANVEELGDEEDSKPGRKPAKKIRKAVITQTASTSAATSEDDAAGPSNEDVPCVVTRCQHVFCAPCFKRFIAPSWPDVRSDVKAQCRLCQAEIQPALEAVEIGAREFQRALERSADEGPGVRGKGKKAKKASSTRLFEHSTKTRALLADLLPFSQCNPFSANHDPSWSPEGKAPVTGFQPVQGEVVKSVVFSQWTTLLDRLGDALEAEHIQYDRLDGSMNREQRAAAMYAFKTDPRCEVLVVSLRAGGVGLNLTAGRRVYLMEPFWNPAVENQAVDRIYRLGQTKPVQTIRFIMDKSIEANMLKIQKRKMDLANMSVGRTLSKLELAKERQKELAMLLD</sequence>
<name>A0A2T0ABB4_RHOTO</name>
<dbReference type="PROSITE" id="PS51192">
    <property type="entry name" value="HELICASE_ATP_BIND_1"/>
    <property type="match status" value="1"/>
</dbReference>
<feature type="domain" description="Helicase C-terminal" evidence="7">
    <location>
        <begin position="1387"/>
        <end position="1528"/>
    </location>
</feature>
<dbReference type="InterPro" id="IPR014001">
    <property type="entry name" value="Helicase_ATP-bd"/>
</dbReference>
<accession>A0A2T0ABB4</accession>
<feature type="compositionally biased region" description="Basic residues" evidence="5">
    <location>
        <begin position="1330"/>
        <end position="1339"/>
    </location>
</feature>
<organism evidence="8 9">
    <name type="scientific">Rhodotorula toruloides</name>
    <name type="common">Yeast</name>
    <name type="synonym">Rhodosporidium toruloides</name>
    <dbReference type="NCBI Taxonomy" id="5286"/>
    <lineage>
        <taxon>Eukaryota</taxon>
        <taxon>Fungi</taxon>
        <taxon>Dikarya</taxon>
        <taxon>Basidiomycota</taxon>
        <taxon>Pucciniomycotina</taxon>
        <taxon>Microbotryomycetes</taxon>
        <taxon>Sporidiobolales</taxon>
        <taxon>Sporidiobolaceae</taxon>
        <taxon>Rhodotorula</taxon>
    </lineage>
</organism>